<dbReference type="GO" id="GO:0005634">
    <property type="term" value="C:nucleus"/>
    <property type="evidence" value="ECO:0000318"/>
    <property type="project" value="GO_Central"/>
</dbReference>
<evidence type="ECO:0008006" key="6">
    <source>
        <dbReference type="Google" id="ProtNLM"/>
    </source>
</evidence>
<feature type="region of interest" description="Disordered" evidence="3">
    <location>
        <begin position="26"/>
        <end position="45"/>
    </location>
</feature>
<evidence type="ECO:0000313" key="5">
    <source>
        <dbReference type="Proteomes" id="UP000006729"/>
    </source>
</evidence>
<accession>B9IFW1</accession>
<dbReference type="InParanoid" id="B9IFW1"/>
<dbReference type="KEGG" id="pop:7468812"/>
<dbReference type="InterPro" id="IPR040389">
    <property type="entry name" value="SMR"/>
</dbReference>
<sequence length="59" mass="6456">MKVEEECTTPKSVGCRIPTALVCPPPPKKKSVVGKKRDPPKDGYFQPPELDALLSIFTS</sequence>
<reference evidence="4 5" key="1">
    <citation type="journal article" date="2006" name="Science">
        <title>The genome of black cottonwood, Populus trichocarpa (Torr. &amp; Gray).</title>
        <authorList>
            <person name="Tuskan G.A."/>
            <person name="Difazio S."/>
            <person name="Jansson S."/>
            <person name="Bohlmann J."/>
            <person name="Grigoriev I."/>
            <person name="Hellsten U."/>
            <person name="Putnam N."/>
            <person name="Ralph S."/>
            <person name="Rombauts S."/>
            <person name="Salamov A."/>
            <person name="Schein J."/>
            <person name="Sterck L."/>
            <person name="Aerts A."/>
            <person name="Bhalerao R.R."/>
            <person name="Bhalerao R.P."/>
            <person name="Blaudez D."/>
            <person name="Boerjan W."/>
            <person name="Brun A."/>
            <person name="Brunner A."/>
            <person name="Busov V."/>
            <person name="Campbell M."/>
            <person name="Carlson J."/>
            <person name="Chalot M."/>
            <person name="Chapman J."/>
            <person name="Chen G.L."/>
            <person name="Cooper D."/>
            <person name="Coutinho P.M."/>
            <person name="Couturier J."/>
            <person name="Covert S."/>
            <person name="Cronk Q."/>
            <person name="Cunningham R."/>
            <person name="Davis J."/>
            <person name="Degroeve S."/>
            <person name="Dejardin A."/>
            <person name="Depamphilis C."/>
            <person name="Detter J."/>
            <person name="Dirks B."/>
            <person name="Dubchak I."/>
            <person name="Duplessis S."/>
            <person name="Ehlting J."/>
            <person name="Ellis B."/>
            <person name="Gendler K."/>
            <person name="Goodstein D."/>
            <person name="Gribskov M."/>
            <person name="Grimwood J."/>
            <person name="Groover A."/>
            <person name="Gunter L."/>
            <person name="Hamberger B."/>
            <person name="Heinze B."/>
            <person name="Helariutta Y."/>
            <person name="Henrissat B."/>
            <person name="Holligan D."/>
            <person name="Holt R."/>
            <person name="Huang W."/>
            <person name="Islam-Faridi N."/>
            <person name="Jones S."/>
            <person name="Jones-Rhoades M."/>
            <person name="Jorgensen R."/>
            <person name="Joshi C."/>
            <person name="Kangasjarvi J."/>
            <person name="Karlsson J."/>
            <person name="Kelleher C."/>
            <person name="Kirkpatrick R."/>
            <person name="Kirst M."/>
            <person name="Kohler A."/>
            <person name="Kalluri U."/>
            <person name="Larimer F."/>
            <person name="Leebens-Mack J."/>
            <person name="Leple J.C."/>
            <person name="Locascio P."/>
            <person name="Lou Y."/>
            <person name="Lucas S."/>
            <person name="Martin F."/>
            <person name="Montanini B."/>
            <person name="Napoli C."/>
            <person name="Nelson D.R."/>
            <person name="Nelson C."/>
            <person name="Nieminen K."/>
            <person name="Nilsson O."/>
            <person name="Pereda V."/>
            <person name="Peter G."/>
            <person name="Philippe R."/>
            <person name="Pilate G."/>
            <person name="Poliakov A."/>
            <person name="Razumovskaya J."/>
            <person name="Richardson P."/>
            <person name="Rinaldi C."/>
            <person name="Ritland K."/>
            <person name="Rouze P."/>
            <person name="Ryaboy D."/>
            <person name="Schmutz J."/>
            <person name="Schrader J."/>
            <person name="Segerman B."/>
            <person name="Shin H."/>
            <person name="Siddiqui A."/>
            <person name="Sterky F."/>
            <person name="Terry A."/>
            <person name="Tsai C.J."/>
            <person name="Uberbacher E."/>
            <person name="Unneberg P."/>
            <person name="Vahala J."/>
            <person name="Wall K."/>
            <person name="Wessler S."/>
            <person name="Yang G."/>
            <person name="Yin T."/>
            <person name="Douglas C."/>
            <person name="Marra M."/>
            <person name="Sandberg G."/>
            <person name="Van de Peer Y."/>
            <person name="Rokhsar D."/>
        </authorList>
    </citation>
    <scope>NUCLEOTIDE SEQUENCE [LARGE SCALE GENOMIC DNA]</scope>
    <source>
        <strain evidence="5">cv. Nisqually</strain>
    </source>
</reference>
<protein>
    <recommendedName>
        <fullName evidence="6">Cyclin-dependent protein kinase inhibitor SMR4</fullName>
    </recommendedName>
</protein>
<proteinExistence type="predicted"/>
<dbReference type="EMBL" id="CM009305">
    <property type="protein sequence ID" value="PNS98851.1"/>
    <property type="molecule type" value="Genomic_DNA"/>
</dbReference>
<evidence type="ECO:0000256" key="3">
    <source>
        <dbReference type="SAM" id="MobiDB-lite"/>
    </source>
</evidence>
<dbReference type="PANTHER" id="PTHR33142">
    <property type="entry name" value="CYCLIN-DEPENDENT PROTEIN KINASE INHIBITOR SMR13"/>
    <property type="match status" value="1"/>
</dbReference>
<evidence type="ECO:0000313" key="4">
    <source>
        <dbReference type="EMBL" id="PNS98851.1"/>
    </source>
</evidence>
<dbReference type="HOGENOM" id="CLU_189464_0_0_1"/>
<dbReference type="PANTHER" id="PTHR33142:SF15">
    <property type="entry name" value="CYCLIN-DEPENDENT PROTEIN KINASE INHIBITOR SMR4"/>
    <property type="match status" value="1"/>
</dbReference>
<dbReference type="GO" id="GO:0032875">
    <property type="term" value="P:regulation of DNA endoreduplication"/>
    <property type="evidence" value="ECO:0007669"/>
    <property type="project" value="InterPro"/>
</dbReference>
<gene>
    <name evidence="4" type="ORF">POPTR_016G100000</name>
</gene>
<keyword evidence="2" id="KW-0131">Cell cycle</keyword>
<name>B9IFW1_POPTR</name>
<dbReference type="AlphaFoldDB" id="B9IFW1"/>
<organism evidence="4 5">
    <name type="scientific">Populus trichocarpa</name>
    <name type="common">Western balsam poplar</name>
    <name type="synonym">Populus balsamifera subsp. trichocarpa</name>
    <dbReference type="NCBI Taxonomy" id="3694"/>
    <lineage>
        <taxon>Eukaryota</taxon>
        <taxon>Viridiplantae</taxon>
        <taxon>Streptophyta</taxon>
        <taxon>Embryophyta</taxon>
        <taxon>Tracheophyta</taxon>
        <taxon>Spermatophyta</taxon>
        <taxon>Magnoliopsida</taxon>
        <taxon>eudicotyledons</taxon>
        <taxon>Gunneridae</taxon>
        <taxon>Pentapetalae</taxon>
        <taxon>rosids</taxon>
        <taxon>fabids</taxon>
        <taxon>Malpighiales</taxon>
        <taxon>Salicaceae</taxon>
        <taxon>Saliceae</taxon>
        <taxon>Populus</taxon>
    </lineage>
</organism>
<evidence type="ECO:0000256" key="1">
    <source>
        <dbReference type="ARBA" id="ARBA00023013"/>
    </source>
</evidence>
<keyword evidence="1" id="KW-0649">Protein kinase inhibitor</keyword>
<dbReference type="OMA" id="RECRIPL"/>
<dbReference type="GO" id="GO:0004860">
    <property type="term" value="F:protein kinase inhibitor activity"/>
    <property type="evidence" value="ECO:0007669"/>
    <property type="project" value="UniProtKB-KW"/>
</dbReference>
<dbReference type="STRING" id="3694.B9IFW1"/>
<keyword evidence="5" id="KW-1185">Reference proteome</keyword>
<dbReference type="Gramene" id="Potri.016G100000.1.v4.1">
    <property type="protein sequence ID" value="Potri.016G100000.1.v4.1"/>
    <property type="gene ID" value="Potri.016G100000.v4.1"/>
</dbReference>
<evidence type="ECO:0000256" key="2">
    <source>
        <dbReference type="ARBA" id="ARBA00023306"/>
    </source>
</evidence>
<dbReference type="Proteomes" id="UP000006729">
    <property type="component" value="Chromosome 16"/>
</dbReference>